<dbReference type="AlphaFoldDB" id="X1J5Q7"/>
<sequence>DVLISAAAISDFTVEPSEAKIPSGGDFHLHLVPTVKLIEEVRTEFPELVIVGFKAETNVSEEELIRRAREKMEKYNLAMVVANDVGEGGIGTEENEVYIIREGAKDVDIKHVKGAKKLIAEGIVEELAKISL</sequence>
<dbReference type="InterPro" id="IPR035929">
    <property type="entry name" value="CoaB-like_sf"/>
</dbReference>
<protein>
    <recommendedName>
        <fullName evidence="1">DNA/pantothenate metabolism flavoprotein C-terminal domain-containing protein</fullName>
    </recommendedName>
</protein>
<accession>X1J5Q7</accession>
<dbReference type="Pfam" id="PF04127">
    <property type="entry name" value="DFP"/>
    <property type="match status" value="1"/>
</dbReference>
<dbReference type="InterPro" id="IPR007085">
    <property type="entry name" value="DNA/pantothenate-metab_flavo_C"/>
</dbReference>
<dbReference type="EMBL" id="BARU01026058">
    <property type="protein sequence ID" value="GAH73674.1"/>
    <property type="molecule type" value="Genomic_DNA"/>
</dbReference>
<dbReference type="GO" id="GO:0015937">
    <property type="term" value="P:coenzyme A biosynthetic process"/>
    <property type="evidence" value="ECO:0007669"/>
    <property type="project" value="UniProtKB-ARBA"/>
</dbReference>
<evidence type="ECO:0000313" key="2">
    <source>
        <dbReference type="EMBL" id="GAH73674.1"/>
    </source>
</evidence>
<dbReference type="Gene3D" id="3.40.50.10300">
    <property type="entry name" value="CoaB-like"/>
    <property type="match status" value="1"/>
</dbReference>
<reference evidence="2" key="1">
    <citation type="journal article" date="2014" name="Front. Microbiol.">
        <title>High frequency of phylogenetically diverse reductive dehalogenase-homologous genes in deep subseafloor sedimentary metagenomes.</title>
        <authorList>
            <person name="Kawai M."/>
            <person name="Futagami T."/>
            <person name="Toyoda A."/>
            <person name="Takaki Y."/>
            <person name="Nishi S."/>
            <person name="Hori S."/>
            <person name="Arai W."/>
            <person name="Tsubouchi T."/>
            <person name="Morono Y."/>
            <person name="Uchiyama I."/>
            <person name="Ito T."/>
            <person name="Fujiyama A."/>
            <person name="Inagaki F."/>
            <person name="Takami H."/>
        </authorList>
    </citation>
    <scope>NUCLEOTIDE SEQUENCE</scope>
    <source>
        <strain evidence="2">Expedition CK06-06</strain>
    </source>
</reference>
<dbReference type="GO" id="GO:0003824">
    <property type="term" value="F:catalytic activity"/>
    <property type="evidence" value="ECO:0007669"/>
    <property type="project" value="UniProtKB-ARBA"/>
</dbReference>
<dbReference type="SUPFAM" id="SSF102645">
    <property type="entry name" value="CoaB-like"/>
    <property type="match status" value="1"/>
</dbReference>
<name>X1J5Q7_9ZZZZ</name>
<evidence type="ECO:0000259" key="1">
    <source>
        <dbReference type="Pfam" id="PF04127"/>
    </source>
</evidence>
<feature type="non-terminal residue" evidence="2">
    <location>
        <position position="1"/>
    </location>
</feature>
<organism evidence="2">
    <name type="scientific">marine sediment metagenome</name>
    <dbReference type="NCBI Taxonomy" id="412755"/>
    <lineage>
        <taxon>unclassified sequences</taxon>
        <taxon>metagenomes</taxon>
        <taxon>ecological metagenomes</taxon>
    </lineage>
</organism>
<comment type="caution">
    <text evidence="2">The sequence shown here is derived from an EMBL/GenBank/DDBJ whole genome shotgun (WGS) entry which is preliminary data.</text>
</comment>
<proteinExistence type="predicted"/>
<gene>
    <name evidence="2" type="ORF">S03H2_41908</name>
</gene>
<feature type="domain" description="DNA/pantothenate metabolism flavoprotein C-terminal" evidence="1">
    <location>
        <begin position="1"/>
        <end position="129"/>
    </location>
</feature>